<dbReference type="EMBL" id="BT148486">
    <property type="protein sequence ID" value="AFK48280.1"/>
    <property type="molecule type" value="mRNA"/>
</dbReference>
<organism evidence="1">
    <name type="scientific">Lotus japonicus</name>
    <name type="common">Lotus corniculatus var. japonicus</name>
    <dbReference type="NCBI Taxonomy" id="34305"/>
    <lineage>
        <taxon>Eukaryota</taxon>
        <taxon>Viridiplantae</taxon>
        <taxon>Streptophyta</taxon>
        <taxon>Embryophyta</taxon>
        <taxon>Tracheophyta</taxon>
        <taxon>Spermatophyta</taxon>
        <taxon>Magnoliopsida</taxon>
        <taxon>eudicotyledons</taxon>
        <taxon>Gunneridae</taxon>
        <taxon>Pentapetalae</taxon>
        <taxon>rosids</taxon>
        <taxon>fabids</taxon>
        <taxon>Fabales</taxon>
        <taxon>Fabaceae</taxon>
        <taxon>Papilionoideae</taxon>
        <taxon>50 kb inversion clade</taxon>
        <taxon>NPAAA clade</taxon>
        <taxon>Hologalegina</taxon>
        <taxon>robinioid clade</taxon>
        <taxon>Loteae</taxon>
        <taxon>Lotus</taxon>
    </lineage>
</organism>
<dbReference type="Gene3D" id="2.60.120.10">
    <property type="entry name" value="Jelly Rolls"/>
    <property type="match status" value="1"/>
</dbReference>
<dbReference type="SUPFAM" id="SSF51182">
    <property type="entry name" value="RmlC-like cupins"/>
    <property type="match status" value="1"/>
</dbReference>
<sequence>MYGDELSERRLKTGDLYVIPAGSAFYLVNLGEGQRLHIICSIDTSTSMDDTNRIGSRWIMINDNQRGKKLAST</sequence>
<dbReference type="InterPro" id="IPR014710">
    <property type="entry name" value="RmlC-like_jellyroll"/>
</dbReference>
<evidence type="ECO:0008006" key="2">
    <source>
        <dbReference type="Google" id="ProtNLM"/>
    </source>
</evidence>
<reference evidence="1" key="1">
    <citation type="submission" date="2012-05" db="EMBL/GenBank/DDBJ databases">
        <authorList>
            <person name="Krishnakumar V."/>
            <person name="Cheung F."/>
            <person name="Xiao Y."/>
            <person name="Chan A."/>
            <person name="Moskal W.A."/>
            <person name="Town C.D."/>
        </authorList>
    </citation>
    <scope>NUCLEOTIDE SEQUENCE</scope>
</reference>
<dbReference type="AlphaFoldDB" id="I3T6Y8"/>
<evidence type="ECO:0000313" key="1">
    <source>
        <dbReference type="EMBL" id="AFK48280.1"/>
    </source>
</evidence>
<name>I3T6Y8_LOTJA</name>
<dbReference type="InterPro" id="IPR011051">
    <property type="entry name" value="RmlC_Cupin_sf"/>
</dbReference>
<proteinExistence type="evidence at transcript level"/>
<accession>I3T6Y8</accession>
<protein>
    <recommendedName>
        <fullName evidence="2">Cupin type-1 domain-containing protein</fullName>
    </recommendedName>
</protein>